<sequence>MCSVIIHFHRDVFDLPLLLARDQIEQSLRNKMASIKEQLEQLQDAHKGAEVTSDATEQDLELEAQLVEARSIIQEQGSILSKHLAKSDRPSESRLSLSPEGL</sequence>
<dbReference type="EMBL" id="CM042882">
    <property type="protein sequence ID" value="KAI4381118.1"/>
    <property type="molecule type" value="Genomic_DNA"/>
</dbReference>
<evidence type="ECO:0000313" key="1">
    <source>
        <dbReference type="EMBL" id="KAI4381118.1"/>
    </source>
</evidence>
<keyword evidence="2" id="KW-1185">Reference proteome</keyword>
<evidence type="ECO:0000313" key="2">
    <source>
        <dbReference type="Proteomes" id="UP001057402"/>
    </source>
</evidence>
<protein>
    <submittedName>
        <fullName evidence="1">Uncharacterized protein</fullName>
    </submittedName>
</protein>
<dbReference type="Proteomes" id="UP001057402">
    <property type="component" value="Chromosome 3"/>
</dbReference>
<reference evidence="2" key="1">
    <citation type="journal article" date="2023" name="Front. Plant Sci.">
        <title>Chromosomal-level genome assembly of Melastoma candidum provides insights into trichome evolution.</title>
        <authorList>
            <person name="Zhong Y."/>
            <person name="Wu W."/>
            <person name="Sun C."/>
            <person name="Zou P."/>
            <person name="Liu Y."/>
            <person name="Dai S."/>
            <person name="Zhou R."/>
        </authorList>
    </citation>
    <scope>NUCLEOTIDE SEQUENCE [LARGE SCALE GENOMIC DNA]</scope>
</reference>
<name>A0ACB9RQ40_9MYRT</name>
<comment type="caution">
    <text evidence="1">The sequence shown here is derived from an EMBL/GenBank/DDBJ whole genome shotgun (WGS) entry which is preliminary data.</text>
</comment>
<accession>A0ACB9RQ40</accession>
<organism evidence="1 2">
    <name type="scientific">Melastoma candidum</name>
    <dbReference type="NCBI Taxonomy" id="119954"/>
    <lineage>
        <taxon>Eukaryota</taxon>
        <taxon>Viridiplantae</taxon>
        <taxon>Streptophyta</taxon>
        <taxon>Embryophyta</taxon>
        <taxon>Tracheophyta</taxon>
        <taxon>Spermatophyta</taxon>
        <taxon>Magnoliopsida</taxon>
        <taxon>eudicotyledons</taxon>
        <taxon>Gunneridae</taxon>
        <taxon>Pentapetalae</taxon>
        <taxon>rosids</taxon>
        <taxon>malvids</taxon>
        <taxon>Myrtales</taxon>
        <taxon>Melastomataceae</taxon>
        <taxon>Melastomatoideae</taxon>
        <taxon>Melastomateae</taxon>
        <taxon>Melastoma</taxon>
    </lineage>
</organism>
<proteinExistence type="predicted"/>
<gene>
    <name evidence="1" type="ORF">MLD38_007226</name>
</gene>